<dbReference type="InterPro" id="IPR002698">
    <property type="entry name" value="FTHF_cligase"/>
</dbReference>
<evidence type="ECO:0000313" key="6">
    <source>
        <dbReference type="EMBL" id="GHA63989.1"/>
    </source>
</evidence>
<organism evidence="6 7">
    <name type="scientific">Formosimonas limnophila</name>
    <dbReference type="NCBI Taxonomy" id="1384487"/>
    <lineage>
        <taxon>Bacteria</taxon>
        <taxon>Pseudomonadati</taxon>
        <taxon>Pseudomonadota</taxon>
        <taxon>Betaproteobacteria</taxon>
        <taxon>Burkholderiales</taxon>
        <taxon>Burkholderiaceae</taxon>
        <taxon>Formosimonas</taxon>
    </lineage>
</organism>
<dbReference type="InterPro" id="IPR037171">
    <property type="entry name" value="NagB/RpiA_transferase-like"/>
</dbReference>
<feature type="binding site" evidence="4">
    <location>
        <position position="64"/>
    </location>
    <ligand>
        <name>substrate</name>
    </ligand>
</feature>
<dbReference type="GO" id="GO:0030272">
    <property type="term" value="F:5-formyltetrahydrofolate cyclo-ligase activity"/>
    <property type="evidence" value="ECO:0007669"/>
    <property type="project" value="UniProtKB-EC"/>
</dbReference>
<feature type="binding site" evidence="4">
    <location>
        <begin position="11"/>
        <end position="15"/>
    </location>
    <ligand>
        <name>ATP</name>
        <dbReference type="ChEBI" id="CHEBI:30616"/>
    </ligand>
</feature>
<keyword evidence="2 4" id="KW-0547">Nucleotide-binding</keyword>
<comment type="cofactor">
    <cofactor evidence="5">
        <name>Mg(2+)</name>
        <dbReference type="ChEBI" id="CHEBI:18420"/>
    </cofactor>
</comment>
<proteinExistence type="inferred from homology"/>
<gene>
    <name evidence="6" type="ORF">GCM10009007_00380</name>
</gene>
<dbReference type="Gene3D" id="3.40.50.10420">
    <property type="entry name" value="NagB/RpiA/CoA transferase-like"/>
    <property type="match status" value="1"/>
</dbReference>
<dbReference type="PANTHER" id="PTHR23407:SF1">
    <property type="entry name" value="5-FORMYLTETRAHYDROFOLATE CYCLO-LIGASE"/>
    <property type="match status" value="1"/>
</dbReference>
<accession>A0A8J3CL47</accession>
<reference evidence="6" key="1">
    <citation type="journal article" date="2014" name="Int. J. Syst. Evol. Microbiol.">
        <title>Complete genome sequence of Corynebacterium casei LMG S-19264T (=DSM 44701T), isolated from a smear-ripened cheese.</title>
        <authorList>
            <consortium name="US DOE Joint Genome Institute (JGI-PGF)"/>
            <person name="Walter F."/>
            <person name="Albersmeier A."/>
            <person name="Kalinowski J."/>
            <person name="Ruckert C."/>
        </authorList>
    </citation>
    <scope>NUCLEOTIDE SEQUENCE</scope>
    <source>
        <strain evidence="6">KCTC 32501</strain>
    </source>
</reference>
<keyword evidence="5" id="KW-0460">Magnesium</keyword>
<name>A0A8J3CL47_9BURK</name>
<dbReference type="GO" id="GO:0009396">
    <property type="term" value="P:folic acid-containing compound biosynthetic process"/>
    <property type="evidence" value="ECO:0007669"/>
    <property type="project" value="TreeGrafter"/>
</dbReference>
<keyword evidence="3 4" id="KW-0067">ATP-binding</keyword>
<evidence type="ECO:0000313" key="7">
    <source>
        <dbReference type="Proteomes" id="UP000614287"/>
    </source>
</evidence>
<feature type="binding site" evidence="4">
    <location>
        <begin position="140"/>
        <end position="148"/>
    </location>
    <ligand>
        <name>ATP</name>
        <dbReference type="ChEBI" id="CHEBI:30616"/>
    </ligand>
</feature>
<protein>
    <recommendedName>
        <fullName evidence="5">5-formyltetrahydrofolate cyclo-ligase</fullName>
        <ecNumber evidence="5">6.3.3.2</ecNumber>
    </recommendedName>
</protein>
<dbReference type="SUPFAM" id="SSF100950">
    <property type="entry name" value="NagB/RpiA/CoA transferase-like"/>
    <property type="match status" value="1"/>
</dbReference>
<dbReference type="RefSeq" id="WP_189490133.1">
    <property type="nucleotide sequence ID" value="NZ_BMZG01000001.1"/>
</dbReference>
<dbReference type="EMBL" id="BMZG01000001">
    <property type="protein sequence ID" value="GHA63989.1"/>
    <property type="molecule type" value="Genomic_DNA"/>
</dbReference>
<comment type="similarity">
    <text evidence="1 5">Belongs to the 5-formyltetrahydrofolate cyclo-ligase family.</text>
</comment>
<dbReference type="PIRSF" id="PIRSF006806">
    <property type="entry name" value="FTHF_cligase"/>
    <property type="match status" value="1"/>
</dbReference>
<dbReference type="GO" id="GO:0046872">
    <property type="term" value="F:metal ion binding"/>
    <property type="evidence" value="ECO:0007669"/>
    <property type="project" value="UniProtKB-KW"/>
</dbReference>
<comment type="caution">
    <text evidence="6">The sequence shown here is derived from an EMBL/GenBank/DDBJ whole genome shotgun (WGS) entry which is preliminary data.</text>
</comment>
<dbReference type="Proteomes" id="UP000614287">
    <property type="component" value="Unassembled WGS sequence"/>
</dbReference>
<dbReference type="GO" id="GO:0005524">
    <property type="term" value="F:ATP binding"/>
    <property type="evidence" value="ECO:0007669"/>
    <property type="project" value="UniProtKB-KW"/>
</dbReference>
<dbReference type="InterPro" id="IPR024185">
    <property type="entry name" value="FTHF_cligase-like_sf"/>
</dbReference>
<dbReference type="EC" id="6.3.3.2" evidence="5"/>
<keyword evidence="5" id="KW-0479">Metal-binding</keyword>
<dbReference type="Pfam" id="PF01812">
    <property type="entry name" value="5-FTHF_cyc-lig"/>
    <property type="match status" value="1"/>
</dbReference>
<dbReference type="PANTHER" id="PTHR23407">
    <property type="entry name" value="ATPASE INHIBITOR/5-FORMYLTETRAHYDROFOLATE CYCLO-LIGASE"/>
    <property type="match status" value="1"/>
</dbReference>
<reference evidence="6" key="2">
    <citation type="submission" date="2020-09" db="EMBL/GenBank/DDBJ databases">
        <authorList>
            <person name="Sun Q."/>
            <person name="Kim S."/>
        </authorList>
    </citation>
    <scope>NUCLEOTIDE SEQUENCE</scope>
    <source>
        <strain evidence="6">KCTC 32501</strain>
    </source>
</reference>
<comment type="catalytic activity">
    <reaction evidence="5">
        <text>(6S)-5-formyl-5,6,7,8-tetrahydrofolate + ATP = (6R)-5,10-methenyltetrahydrofolate + ADP + phosphate</text>
        <dbReference type="Rhea" id="RHEA:10488"/>
        <dbReference type="ChEBI" id="CHEBI:30616"/>
        <dbReference type="ChEBI" id="CHEBI:43474"/>
        <dbReference type="ChEBI" id="CHEBI:57455"/>
        <dbReference type="ChEBI" id="CHEBI:57457"/>
        <dbReference type="ChEBI" id="CHEBI:456216"/>
        <dbReference type="EC" id="6.3.3.2"/>
    </reaction>
</comment>
<evidence type="ECO:0000256" key="1">
    <source>
        <dbReference type="ARBA" id="ARBA00010638"/>
    </source>
</evidence>
<keyword evidence="7" id="KW-1185">Reference proteome</keyword>
<dbReference type="NCBIfam" id="TIGR02727">
    <property type="entry name" value="MTHFS_bact"/>
    <property type="match status" value="1"/>
</dbReference>
<dbReference type="GO" id="GO:0035999">
    <property type="term" value="P:tetrahydrofolate interconversion"/>
    <property type="evidence" value="ECO:0007669"/>
    <property type="project" value="TreeGrafter"/>
</dbReference>
<sequence length="195" mass="21518">MNDIVPINVDKRVLRTQLLAARQVMGIPDKLRLDDAICQGVHRLIEAQGDSSPVIALYSPIRGEPDLRPLAEQLLSEEFSVVLPVVVGKDVPLKFSRYTRDDALVVSALGILEPELDELNPIRPDVVVIPCVGFDKHGYRLGYGGGFYDRTLAAWKQEGHEPLTIGVAYDEALVMFEVGTFDVPMDEVVTPTSHV</sequence>
<evidence type="ECO:0000256" key="2">
    <source>
        <dbReference type="ARBA" id="ARBA00022741"/>
    </source>
</evidence>
<evidence type="ECO:0000256" key="3">
    <source>
        <dbReference type="ARBA" id="ARBA00022840"/>
    </source>
</evidence>
<evidence type="ECO:0000256" key="5">
    <source>
        <dbReference type="RuleBase" id="RU361279"/>
    </source>
</evidence>
<dbReference type="AlphaFoldDB" id="A0A8J3CL47"/>
<evidence type="ECO:0000256" key="4">
    <source>
        <dbReference type="PIRSR" id="PIRSR006806-1"/>
    </source>
</evidence>